<name>A0A1J1HGY8_9DIPT</name>
<evidence type="ECO:0000313" key="1">
    <source>
        <dbReference type="EMBL" id="CRK86676.1"/>
    </source>
</evidence>
<keyword evidence="2" id="KW-1185">Reference proteome</keyword>
<organism evidence="1 2">
    <name type="scientific">Clunio marinus</name>
    <dbReference type="NCBI Taxonomy" id="568069"/>
    <lineage>
        <taxon>Eukaryota</taxon>
        <taxon>Metazoa</taxon>
        <taxon>Ecdysozoa</taxon>
        <taxon>Arthropoda</taxon>
        <taxon>Hexapoda</taxon>
        <taxon>Insecta</taxon>
        <taxon>Pterygota</taxon>
        <taxon>Neoptera</taxon>
        <taxon>Endopterygota</taxon>
        <taxon>Diptera</taxon>
        <taxon>Nematocera</taxon>
        <taxon>Chironomoidea</taxon>
        <taxon>Chironomidae</taxon>
        <taxon>Clunio</taxon>
    </lineage>
</organism>
<protein>
    <submittedName>
        <fullName evidence="1">CLUMA_CG000509, isoform A</fullName>
    </submittedName>
</protein>
<proteinExistence type="predicted"/>
<dbReference type="EMBL" id="CVRI01000002">
    <property type="protein sequence ID" value="CRK86676.1"/>
    <property type="molecule type" value="Genomic_DNA"/>
</dbReference>
<dbReference type="Proteomes" id="UP000183832">
    <property type="component" value="Unassembled WGS sequence"/>
</dbReference>
<sequence length="78" mass="8947">MFIEALEINIALLSEKMCLPTLLNHIVKRSEGEILQHRLMLLIVEPLEGFSRQQATKEEKQTNIIDGDRSFAIQKIKA</sequence>
<reference evidence="1 2" key="1">
    <citation type="submission" date="2015-04" db="EMBL/GenBank/DDBJ databases">
        <authorList>
            <person name="Syromyatnikov M.Y."/>
            <person name="Popov V.N."/>
        </authorList>
    </citation>
    <scope>NUCLEOTIDE SEQUENCE [LARGE SCALE GENOMIC DNA]</scope>
</reference>
<dbReference type="AlphaFoldDB" id="A0A1J1HGY8"/>
<accession>A0A1J1HGY8</accession>
<gene>
    <name evidence="1" type="ORF">CLUMA_CG000509</name>
</gene>
<evidence type="ECO:0000313" key="2">
    <source>
        <dbReference type="Proteomes" id="UP000183832"/>
    </source>
</evidence>